<gene>
    <name evidence="20" type="ORF">FZC84_17990</name>
</gene>
<organism evidence="20 21">
    <name type="scientific">Rossellomorea vietnamensis</name>
    <dbReference type="NCBI Taxonomy" id="218284"/>
    <lineage>
        <taxon>Bacteria</taxon>
        <taxon>Bacillati</taxon>
        <taxon>Bacillota</taxon>
        <taxon>Bacilli</taxon>
        <taxon>Bacillales</taxon>
        <taxon>Bacillaceae</taxon>
        <taxon>Rossellomorea</taxon>
    </lineage>
</organism>
<keyword evidence="8" id="KW-0808">Transferase</keyword>
<dbReference type="EC" id="2.7.13.3" evidence="4"/>
<evidence type="ECO:0000256" key="1">
    <source>
        <dbReference type="ARBA" id="ARBA00000085"/>
    </source>
</evidence>
<dbReference type="Gene3D" id="3.30.565.10">
    <property type="entry name" value="Histidine kinase-like ATPase, C-terminal domain"/>
    <property type="match status" value="1"/>
</dbReference>
<comment type="catalytic activity">
    <reaction evidence="1">
        <text>ATP + protein L-histidine = ADP + protein N-phospho-L-histidine.</text>
        <dbReference type="EC" id="2.7.13.3"/>
    </reaction>
</comment>
<evidence type="ECO:0000256" key="8">
    <source>
        <dbReference type="ARBA" id="ARBA00022679"/>
    </source>
</evidence>
<dbReference type="SMART" id="SM00387">
    <property type="entry name" value="HATPase_c"/>
    <property type="match status" value="1"/>
</dbReference>
<dbReference type="GO" id="GO:0046872">
    <property type="term" value="F:metal ion binding"/>
    <property type="evidence" value="ECO:0007669"/>
    <property type="project" value="UniProtKB-KW"/>
</dbReference>
<evidence type="ECO:0000256" key="2">
    <source>
        <dbReference type="ARBA" id="ARBA00001966"/>
    </source>
</evidence>
<evidence type="ECO:0000256" key="18">
    <source>
        <dbReference type="SAM" id="Phobius"/>
    </source>
</evidence>
<evidence type="ECO:0000256" key="17">
    <source>
        <dbReference type="ARBA" id="ARBA00030800"/>
    </source>
</evidence>
<evidence type="ECO:0000256" key="4">
    <source>
        <dbReference type="ARBA" id="ARBA00012438"/>
    </source>
</evidence>
<name>A0A5D4M8C3_9BACI</name>
<evidence type="ECO:0000256" key="7">
    <source>
        <dbReference type="ARBA" id="ARBA00022490"/>
    </source>
</evidence>
<keyword evidence="15" id="KW-0411">Iron-sulfur</keyword>
<dbReference type="PRINTS" id="PR00344">
    <property type="entry name" value="BCTRLSENSOR"/>
</dbReference>
<keyword evidence="10" id="KW-0547">Nucleotide-binding</keyword>
<feature type="transmembrane region" description="Helical" evidence="18">
    <location>
        <begin position="74"/>
        <end position="99"/>
    </location>
</feature>
<dbReference type="InterPro" id="IPR050482">
    <property type="entry name" value="Sensor_HK_TwoCompSys"/>
</dbReference>
<dbReference type="InterPro" id="IPR003594">
    <property type="entry name" value="HATPase_dom"/>
</dbReference>
<dbReference type="SUPFAM" id="SSF55874">
    <property type="entry name" value="ATPase domain of HSP90 chaperone/DNA topoisomerase II/histidine kinase"/>
    <property type="match status" value="1"/>
</dbReference>
<keyword evidence="14" id="KW-0902">Two-component regulatory system</keyword>
<dbReference type="GO" id="GO:0005524">
    <property type="term" value="F:ATP binding"/>
    <property type="evidence" value="ECO:0007669"/>
    <property type="project" value="UniProtKB-KW"/>
</dbReference>
<proteinExistence type="predicted"/>
<dbReference type="Proteomes" id="UP000325182">
    <property type="component" value="Unassembled WGS sequence"/>
</dbReference>
<feature type="domain" description="Histidine kinase" evidence="19">
    <location>
        <begin position="352"/>
        <end position="541"/>
    </location>
</feature>
<evidence type="ECO:0000256" key="13">
    <source>
        <dbReference type="ARBA" id="ARBA00023004"/>
    </source>
</evidence>
<evidence type="ECO:0000256" key="15">
    <source>
        <dbReference type="ARBA" id="ARBA00023014"/>
    </source>
</evidence>
<evidence type="ECO:0000256" key="11">
    <source>
        <dbReference type="ARBA" id="ARBA00022777"/>
    </source>
</evidence>
<evidence type="ECO:0000313" key="21">
    <source>
        <dbReference type="Proteomes" id="UP000325182"/>
    </source>
</evidence>
<keyword evidence="6" id="KW-0004">4Fe-4S</keyword>
<evidence type="ECO:0000256" key="12">
    <source>
        <dbReference type="ARBA" id="ARBA00022840"/>
    </source>
</evidence>
<reference evidence="20 21" key="1">
    <citation type="submission" date="2019-08" db="EMBL/GenBank/DDBJ databases">
        <title>Bacillus genomes from the desert of Cuatro Cienegas, Coahuila.</title>
        <authorList>
            <person name="Olmedo-Alvarez G."/>
        </authorList>
    </citation>
    <scope>NUCLEOTIDE SEQUENCE [LARGE SCALE GENOMIC DNA]</scope>
    <source>
        <strain evidence="20 21">CH128b_4D</strain>
    </source>
</reference>
<sequence>MQYKSIFIKSIYLEEAIQIYRFLAIAFTSAFYFIYETDKSLSSKGIVILLILVSAVLTAWLYEKAKSNQSQIKLLILFETLGISLILIPTGGMDSYFIWYAINPVLISAIYLPTIYCWIFLSFYLSLILTLTYTNFTANFNILSLFSEKYSYIILVFILMTVAFQLISKVSRELAHKNQLLEAAYTQNQESIDHLMSLYQVTESLGSHHSRESLLKTFTEYALNLSKSDLTFIWTAGDEEDEIFSIAHNSMDEEFKNKKISSFIQAQGIPASTTIIEIASKHFMVTPISSNTKNYGVIGVEVSKRLRLSKDVIEKQLTFLANMTAIILDRFQTDKINEKLLLAEEQNRIANEIHDSVSQRLFSIVYAIHSLKKNSRVNDIKEKLDLIKDSSRLAAQELRECVYRLSSKKNQEKNYISSIQAYLEQLSKLSNVLIELDTDENTVRIPLYNKQILFRVISEAAGNAIRHGKAKNIRIRLSIDEHSSYLYISDDGAGFEIKTSKNSGLGLNNMKELVSYNQGRFRLNSKVGSGTNIQIELPHHHILKGGIA</sequence>
<feature type="transmembrane region" description="Helical" evidence="18">
    <location>
        <begin position="12"/>
        <end position="35"/>
    </location>
</feature>
<evidence type="ECO:0000256" key="3">
    <source>
        <dbReference type="ARBA" id="ARBA00004496"/>
    </source>
</evidence>
<dbReference type="SUPFAM" id="SSF55781">
    <property type="entry name" value="GAF domain-like"/>
    <property type="match status" value="1"/>
</dbReference>
<keyword evidence="18" id="KW-1133">Transmembrane helix</keyword>
<feature type="transmembrane region" description="Helical" evidence="18">
    <location>
        <begin position="150"/>
        <end position="168"/>
    </location>
</feature>
<comment type="function">
    <text evidence="16">Member of the two-component regulatory system NreB/NreC involved in the control of dissimilatory nitrate/nitrite reduction in response to oxygen. NreB functions as a direct oxygen sensor histidine kinase which is autophosphorylated, in the absence of oxygen, probably at the conserved histidine residue, and transfers its phosphate group probably to a conserved aspartate residue of NreC. NreB/NreC activates the expression of the nitrate (narGHJI) and nitrite (nir) reductase operons, as well as the putative nitrate transporter gene narT.</text>
</comment>
<keyword evidence="11" id="KW-0418">Kinase</keyword>
<dbReference type="GO" id="GO:0005737">
    <property type="term" value="C:cytoplasm"/>
    <property type="evidence" value="ECO:0007669"/>
    <property type="project" value="UniProtKB-SubCell"/>
</dbReference>
<protein>
    <recommendedName>
        <fullName evidence="5">Oxygen sensor histidine kinase NreB</fullName>
        <ecNumber evidence="4">2.7.13.3</ecNumber>
    </recommendedName>
    <alternativeName>
        <fullName evidence="17">Nitrogen regulation protein B</fullName>
    </alternativeName>
</protein>
<dbReference type="InterPro" id="IPR036890">
    <property type="entry name" value="HATPase_C_sf"/>
</dbReference>
<accession>A0A5D4M8C3</accession>
<dbReference type="RefSeq" id="WP_148954778.1">
    <property type="nucleotide sequence ID" value="NZ_VTEG01000017.1"/>
</dbReference>
<keyword evidence="12" id="KW-0067">ATP-binding</keyword>
<dbReference type="InterPro" id="IPR029016">
    <property type="entry name" value="GAF-like_dom_sf"/>
</dbReference>
<dbReference type="PROSITE" id="PS50109">
    <property type="entry name" value="HIS_KIN"/>
    <property type="match status" value="1"/>
</dbReference>
<dbReference type="Gene3D" id="1.20.5.1930">
    <property type="match status" value="1"/>
</dbReference>
<dbReference type="Gene3D" id="3.30.450.40">
    <property type="match status" value="1"/>
</dbReference>
<dbReference type="GO" id="GO:0000155">
    <property type="term" value="F:phosphorelay sensor kinase activity"/>
    <property type="evidence" value="ECO:0007669"/>
    <property type="project" value="InterPro"/>
</dbReference>
<evidence type="ECO:0000256" key="16">
    <source>
        <dbReference type="ARBA" id="ARBA00024827"/>
    </source>
</evidence>
<evidence type="ECO:0000256" key="14">
    <source>
        <dbReference type="ARBA" id="ARBA00023012"/>
    </source>
</evidence>
<comment type="subcellular location">
    <subcellularLocation>
        <location evidence="3">Cytoplasm</location>
    </subcellularLocation>
</comment>
<dbReference type="GO" id="GO:0051539">
    <property type="term" value="F:4 iron, 4 sulfur cluster binding"/>
    <property type="evidence" value="ECO:0007669"/>
    <property type="project" value="UniProtKB-KW"/>
</dbReference>
<dbReference type="InterPro" id="IPR005467">
    <property type="entry name" value="His_kinase_dom"/>
</dbReference>
<dbReference type="Pfam" id="PF02518">
    <property type="entry name" value="HATPase_c"/>
    <property type="match status" value="1"/>
</dbReference>
<dbReference type="InterPro" id="IPR011712">
    <property type="entry name" value="Sig_transdc_His_kin_sub3_dim/P"/>
</dbReference>
<keyword evidence="13" id="KW-0408">Iron</keyword>
<evidence type="ECO:0000256" key="10">
    <source>
        <dbReference type="ARBA" id="ARBA00022741"/>
    </source>
</evidence>
<dbReference type="PANTHER" id="PTHR24421">
    <property type="entry name" value="NITRATE/NITRITE SENSOR PROTEIN NARX-RELATED"/>
    <property type="match status" value="1"/>
</dbReference>
<keyword evidence="18" id="KW-0472">Membrane</keyword>
<dbReference type="EMBL" id="VTEG01000017">
    <property type="protein sequence ID" value="TYR97738.1"/>
    <property type="molecule type" value="Genomic_DNA"/>
</dbReference>
<dbReference type="CDD" id="cd16917">
    <property type="entry name" value="HATPase_UhpB-NarQ-NarX-like"/>
    <property type="match status" value="1"/>
</dbReference>
<keyword evidence="9" id="KW-0479">Metal-binding</keyword>
<dbReference type="InterPro" id="IPR004358">
    <property type="entry name" value="Sig_transdc_His_kin-like_C"/>
</dbReference>
<evidence type="ECO:0000256" key="5">
    <source>
        <dbReference type="ARBA" id="ARBA00017322"/>
    </source>
</evidence>
<dbReference type="GO" id="GO:0016020">
    <property type="term" value="C:membrane"/>
    <property type="evidence" value="ECO:0007669"/>
    <property type="project" value="InterPro"/>
</dbReference>
<keyword evidence="7" id="KW-0963">Cytoplasm</keyword>
<dbReference type="AlphaFoldDB" id="A0A5D4M8C3"/>
<comment type="caution">
    <text evidence="20">The sequence shown here is derived from an EMBL/GenBank/DDBJ whole genome shotgun (WGS) entry which is preliminary data.</text>
</comment>
<dbReference type="GO" id="GO:0046983">
    <property type="term" value="F:protein dimerization activity"/>
    <property type="evidence" value="ECO:0007669"/>
    <property type="project" value="InterPro"/>
</dbReference>
<feature type="transmembrane region" description="Helical" evidence="18">
    <location>
        <begin position="41"/>
        <end position="62"/>
    </location>
</feature>
<dbReference type="Pfam" id="PF07730">
    <property type="entry name" value="HisKA_3"/>
    <property type="match status" value="1"/>
</dbReference>
<evidence type="ECO:0000313" key="20">
    <source>
        <dbReference type="EMBL" id="TYR97738.1"/>
    </source>
</evidence>
<evidence type="ECO:0000256" key="6">
    <source>
        <dbReference type="ARBA" id="ARBA00022485"/>
    </source>
</evidence>
<evidence type="ECO:0000256" key="9">
    <source>
        <dbReference type="ARBA" id="ARBA00022723"/>
    </source>
</evidence>
<keyword evidence="18" id="KW-0812">Transmembrane</keyword>
<evidence type="ECO:0000259" key="19">
    <source>
        <dbReference type="PROSITE" id="PS50109"/>
    </source>
</evidence>
<feature type="transmembrane region" description="Helical" evidence="18">
    <location>
        <begin position="105"/>
        <end position="129"/>
    </location>
</feature>
<comment type="cofactor">
    <cofactor evidence="2">
        <name>[4Fe-4S] cluster</name>
        <dbReference type="ChEBI" id="CHEBI:49883"/>
    </cofactor>
</comment>